<evidence type="ECO:0000313" key="2">
    <source>
        <dbReference type="Proteomes" id="UP000008138"/>
    </source>
</evidence>
<gene>
    <name evidence="1" type="ordered locus">TUZN_0052</name>
</gene>
<accession>F2L108</accession>
<organism evidence="1 2">
    <name type="scientific">Thermoproteus uzoniensis (strain 768-20)</name>
    <dbReference type="NCBI Taxonomy" id="999630"/>
    <lineage>
        <taxon>Archaea</taxon>
        <taxon>Thermoproteota</taxon>
        <taxon>Thermoprotei</taxon>
        <taxon>Thermoproteales</taxon>
        <taxon>Thermoproteaceae</taxon>
        <taxon>Thermoproteus</taxon>
    </lineage>
</organism>
<dbReference type="Proteomes" id="UP000008138">
    <property type="component" value="Chromosome"/>
</dbReference>
<proteinExistence type="predicted"/>
<sequence>MGLVLKLGRGAYAITPKGAFYVAAVAIEQGAPDHVLRAAIRRLKEDWGVADLADEEVEAYVRLVLIGLRRLGRPPLGFCADDFGRTVQVLLPPKFGNDVVSAIAQHLSVPPEMVRKAERVIARAILEFFPSVRLPDGCRVVLMPHGEYGARLTALAAHCKVYGYTLSLKCEAGRALVAQIIRQIFQKDEKTAGGA</sequence>
<dbReference type="HOGENOM" id="CLU_092686_0_0_2"/>
<reference evidence="1 2" key="1">
    <citation type="journal article" date="2011" name="J. Bacteriol.">
        <title>Complete genome sequence of the thermoacidophilic crenarchaeon Thermoproteus uzoniensis 768-20.</title>
        <authorList>
            <person name="Mardanov A.V."/>
            <person name="Gumerov V.M."/>
            <person name="Beletsky A.V."/>
            <person name="Prokofeva M.I."/>
            <person name="Bonch-Osmolovskaya E.A."/>
            <person name="Ravin N.V."/>
            <person name="Skryabin K.G."/>
        </authorList>
    </citation>
    <scope>NUCLEOTIDE SEQUENCE [LARGE SCALE GENOMIC DNA]</scope>
    <source>
        <strain evidence="1 2">768-20</strain>
    </source>
</reference>
<keyword evidence="2" id="KW-1185">Reference proteome</keyword>
<evidence type="ECO:0000313" key="1">
    <source>
        <dbReference type="EMBL" id="AEA11557.1"/>
    </source>
</evidence>
<name>F2L108_THEU7</name>
<dbReference type="KEGG" id="tuz:TUZN_0052"/>
<reference key="2">
    <citation type="submission" date="2011-03" db="EMBL/GenBank/DDBJ databases">
        <title>Complete genome sequence of the thermoacidophilic crenarchaeon Thermoproteus uzoniensis 768-20.</title>
        <authorList>
            <person name="Mardanov A.V."/>
            <person name="Gumerov V.M."/>
            <person name="Beletsky A.V."/>
            <person name="Prokofeva M.I."/>
            <person name="Bonch-Osmolovskaya E.A."/>
            <person name="Ravin N.V."/>
            <person name="Skryabin K.G."/>
        </authorList>
    </citation>
    <scope>NUCLEOTIDE SEQUENCE</scope>
    <source>
        <strain>768-20</strain>
    </source>
</reference>
<dbReference type="AlphaFoldDB" id="F2L108"/>
<dbReference type="STRING" id="999630.TUZN_0052"/>
<dbReference type="eggNOG" id="arCOG00744">
    <property type="taxonomic scope" value="Archaea"/>
</dbReference>
<protein>
    <submittedName>
        <fullName evidence="1">Uncharacterized protein</fullName>
    </submittedName>
</protein>
<dbReference type="EMBL" id="CP002590">
    <property type="protein sequence ID" value="AEA11557.1"/>
    <property type="molecule type" value="Genomic_DNA"/>
</dbReference>